<dbReference type="InterPro" id="IPR029063">
    <property type="entry name" value="SAM-dependent_MTases_sf"/>
</dbReference>
<proteinExistence type="predicted"/>
<organism evidence="3 4">
    <name type="scientific">Capronia epimyces CBS 606.96</name>
    <dbReference type="NCBI Taxonomy" id="1182542"/>
    <lineage>
        <taxon>Eukaryota</taxon>
        <taxon>Fungi</taxon>
        <taxon>Dikarya</taxon>
        <taxon>Ascomycota</taxon>
        <taxon>Pezizomycotina</taxon>
        <taxon>Eurotiomycetes</taxon>
        <taxon>Chaetothyriomycetidae</taxon>
        <taxon>Chaetothyriales</taxon>
        <taxon>Herpotrichiellaceae</taxon>
        <taxon>Capronia</taxon>
    </lineage>
</organism>
<feature type="compositionally biased region" description="Low complexity" evidence="1">
    <location>
        <begin position="1"/>
        <end position="15"/>
    </location>
</feature>
<dbReference type="PANTHER" id="PTHR43591:SF24">
    <property type="entry name" value="2-METHOXY-6-POLYPRENYL-1,4-BENZOQUINOL METHYLASE, MITOCHONDRIAL"/>
    <property type="match status" value="1"/>
</dbReference>
<gene>
    <name evidence="3" type="ORF">A1O3_04457</name>
</gene>
<dbReference type="OrthoDB" id="10017101at2759"/>
<name>W9Y3V9_9EURO</name>
<accession>W9Y3V9</accession>
<comment type="caution">
    <text evidence="3">The sequence shown here is derived from an EMBL/GenBank/DDBJ whole genome shotgun (WGS) entry which is preliminary data.</text>
</comment>
<dbReference type="InterPro" id="IPR013216">
    <property type="entry name" value="Methyltransf_11"/>
</dbReference>
<dbReference type="EMBL" id="AMGY01000003">
    <property type="protein sequence ID" value="EXJ87497.1"/>
    <property type="molecule type" value="Genomic_DNA"/>
</dbReference>
<feature type="region of interest" description="Disordered" evidence="1">
    <location>
        <begin position="1"/>
        <end position="30"/>
    </location>
</feature>
<dbReference type="RefSeq" id="XP_007732776.1">
    <property type="nucleotide sequence ID" value="XM_007734586.1"/>
</dbReference>
<dbReference type="GeneID" id="19168576"/>
<dbReference type="Pfam" id="PF08241">
    <property type="entry name" value="Methyltransf_11"/>
    <property type="match status" value="1"/>
</dbReference>
<dbReference type="Gene3D" id="3.40.50.150">
    <property type="entry name" value="Vaccinia Virus protein VP39"/>
    <property type="match status" value="1"/>
</dbReference>
<dbReference type="HOGENOM" id="CLU_057148_1_0_1"/>
<feature type="domain" description="Methyltransferase type 11" evidence="2">
    <location>
        <begin position="62"/>
        <end position="183"/>
    </location>
</feature>
<dbReference type="AlphaFoldDB" id="W9Y3V9"/>
<sequence>MTSIPTSTSTPSAPASAPPTSPPPTVYTQGHSASVLASHLSRTVENSASFLLPHLKPGFTVVDLGCGPGTITRGFCAHVPGGKVIGIDASAEVIERARSLLSASAEMEQDATLNSANEDATLKSANQDPASLEFLVADVTARLPFPDASVDVVYTHQTLLHIPAAERVVQEAYRILRPEGMLAMREALAITFLPANAGTLAYAEGLDKAVRDTGASGFQAGRTLHLWALRAGFDRAKMQVGAGASCYAGPGGDAKWWADLHAERLDGDVGARWRDSGVVDDQRAIEDMKAGLAAWGGCDDAWASVMQGEVICWK</sequence>
<dbReference type="STRING" id="1182542.W9Y3V9"/>
<dbReference type="CDD" id="cd02440">
    <property type="entry name" value="AdoMet_MTases"/>
    <property type="match status" value="1"/>
</dbReference>
<feature type="compositionally biased region" description="Pro residues" evidence="1">
    <location>
        <begin position="16"/>
        <end position="25"/>
    </location>
</feature>
<evidence type="ECO:0000313" key="3">
    <source>
        <dbReference type="EMBL" id="EXJ87497.1"/>
    </source>
</evidence>
<reference evidence="3 4" key="1">
    <citation type="submission" date="2013-03" db="EMBL/GenBank/DDBJ databases">
        <title>The Genome Sequence of Capronia epimyces CBS 606.96.</title>
        <authorList>
            <consortium name="The Broad Institute Genomics Platform"/>
            <person name="Cuomo C."/>
            <person name="de Hoog S."/>
            <person name="Gorbushina A."/>
            <person name="Walker B."/>
            <person name="Young S.K."/>
            <person name="Zeng Q."/>
            <person name="Gargeya S."/>
            <person name="Fitzgerald M."/>
            <person name="Haas B."/>
            <person name="Abouelleil A."/>
            <person name="Allen A.W."/>
            <person name="Alvarado L."/>
            <person name="Arachchi H.M."/>
            <person name="Berlin A.M."/>
            <person name="Chapman S.B."/>
            <person name="Gainer-Dewar J."/>
            <person name="Goldberg J."/>
            <person name="Griggs A."/>
            <person name="Gujja S."/>
            <person name="Hansen M."/>
            <person name="Howarth C."/>
            <person name="Imamovic A."/>
            <person name="Ireland A."/>
            <person name="Larimer J."/>
            <person name="McCowan C."/>
            <person name="Murphy C."/>
            <person name="Pearson M."/>
            <person name="Poon T.W."/>
            <person name="Priest M."/>
            <person name="Roberts A."/>
            <person name="Saif S."/>
            <person name="Shea T."/>
            <person name="Sisk P."/>
            <person name="Sykes S."/>
            <person name="Wortman J."/>
            <person name="Nusbaum C."/>
            <person name="Birren B."/>
        </authorList>
    </citation>
    <scope>NUCLEOTIDE SEQUENCE [LARGE SCALE GENOMIC DNA]</scope>
    <source>
        <strain evidence="3 4">CBS 606.96</strain>
    </source>
</reference>
<dbReference type="SUPFAM" id="SSF53335">
    <property type="entry name" value="S-adenosyl-L-methionine-dependent methyltransferases"/>
    <property type="match status" value="1"/>
</dbReference>
<keyword evidence="4" id="KW-1185">Reference proteome</keyword>
<evidence type="ECO:0000259" key="2">
    <source>
        <dbReference type="Pfam" id="PF08241"/>
    </source>
</evidence>
<dbReference type="eggNOG" id="KOG1269">
    <property type="taxonomic scope" value="Eukaryota"/>
</dbReference>
<dbReference type="PANTHER" id="PTHR43591">
    <property type="entry name" value="METHYLTRANSFERASE"/>
    <property type="match status" value="1"/>
</dbReference>
<protein>
    <recommendedName>
        <fullName evidence="2">Methyltransferase type 11 domain-containing protein</fullName>
    </recommendedName>
</protein>
<evidence type="ECO:0000313" key="4">
    <source>
        <dbReference type="Proteomes" id="UP000019478"/>
    </source>
</evidence>
<dbReference type="GO" id="GO:0008757">
    <property type="term" value="F:S-adenosylmethionine-dependent methyltransferase activity"/>
    <property type="evidence" value="ECO:0007669"/>
    <property type="project" value="InterPro"/>
</dbReference>
<evidence type="ECO:0000256" key="1">
    <source>
        <dbReference type="SAM" id="MobiDB-lite"/>
    </source>
</evidence>
<dbReference type="Proteomes" id="UP000019478">
    <property type="component" value="Unassembled WGS sequence"/>
</dbReference>